<protein>
    <submittedName>
        <fullName evidence="1">Uncharacterized protein</fullName>
    </submittedName>
</protein>
<dbReference type="EMBL" id="APMY01000067">
    <property type="protein sequence ID" value="EOM76441.1"/>
    <property type="molecule type" value="Genomic_DNA"/>
</dbReference>
<organism evidence="1 2">
    <name type="scientific">Rhodococcus rhodnii LMG 5362</name>
    <dbReference type="NCBI Taxonomy" id="1273125"/>
    <lineage>
        <taxon>Bacteria</taxon>
        <taxon>Bacillati</taxon>
        <taxon>Actinomycetota</taxon>
        <taxon>Actinomycetes</taxon>
        <taxon>Mycobacteriales</taxon>
        <taxon>Nocardiaceae</taxon>
        <taxon>Rhodococcus</taxon>
    </lineage>
</organism>
<comment type="caution">
    <text evidence="1">The sequence shown here is derived from an EMBL/GenBank/DDBJ whole genome shotgun (WGS) entry which is preliminary data.</text>
</comment>
<reference evidence="1 2" key="1">
    <citation type="journal article" date="2013" name="Genome Announc.">
        <title>Draft Genome Sequence of Rhodococcus rhodnii Strain LMG5362, a Symbiont of Rhodnius prolixus (Hemiptera, Reduviidae, Triatominae), the Principle Vector of Trypanosoma cruzi.</title>
        <authorList>
            <person name="Pachebat J.A."/>
            <person name="van Keulen G."/>
            <person name="Whitten M.M."/>
            <person name="Girdwood S."/>
            <person name="Del Sol R."/>
            <person name="Dyson P.J."/>
            <person name="Facey P.D."/>
        </authorList>
    </citation>
    <scope>NUCLEOTIDE SEQUENCE [LARGE SCALE GENOMIC DNA]</scope>
    <source>
        <strain evidence="1 2">LMG 5362</strain>
    </source>
</reference>
<dbReference type="Proteomes" id="UP000013525">
    <property type="component" value="Unassembled WGS sequence"/>
</dbReference>
<gene>
    <name evidence="1" type="ORF">Rrhod_2234</name>
</gene>
<evidence type="ECO:0000313" key="1">
    <source>
        <dbReference type="EMBL" id="EOM76441.1"/>
    </source>
</evidence>
<accession>R7WM98</accession>
<evidence type="ECO:0000313" key="2">
    <source>
        <dbReference type="Proteomes" id="UP000013525"/>
    </source>
</evidence>
<sequence>MDPHLLGQRGWSGRLVCRAVVRRLGGRHLIGHVISSGPRARRHRRTRPHGSTVCVLAPDRVARLSGLAPHTTTVTVSTSCAQCLARRPVVRTPARAVHPECEHLVR</sequence>
<keyword evidence="2" id="KW-1185">Reference proteome</keyword>
<proteinExistence type="predicted"/>
<dbReference type="AlphaFoldDB" id="R7WM98"/>
<name>R7WM98_9NOCA</name>